<dbReference type="NCBIfam" id="TIGR00172">
    <property type="entry name" value="maf"/>
    <property type="match status" value="1"/>
</dbReference>
<keyword evidence="4" id="KW-0963">Cytoplasm</keyword>
<comment type="subcellular location">
    <subcellularLocation>
        <location evidence="4">Cytoplasm</location>
    </subcellularLocation>
</comment>
<dbReference type="GO" id="GO:0005737">
    <property type="term" value="C:cytoplasm"/>
    <property type="evidence" value="ECO:0007669"/>
    <property type="project" value="UniProtKB-SubCell"/>
</dbReference>
<dbReference type="PIRSF" id="PIRSF006305">
    <property type="entry name" value="Maf"/>
    <property type="match status" value="1"/>
</dbReference>
<organism evidence="5 6">
    <name type="scientific">Erythrobacter mangrovi</name>
    <dbReference type="NCBI Taxonomy" id="2739433"/>
    <lineage>
        <taxon>Bacteria</taxon>
        <taxon>Pseudomonadati</taxon>
        <taxon>Pseudomonadota</taxon>
        <taxon>Alphaproteobacteria</taxon>
        <taxon>Sphingomonadales</taxon>
        <taxon>Erythrobacteraceae</taxon>
        <taxon>Erythrobacter/Porphyrobacter group</taxon>
        <taxon>Erythrobacter</taxon>
    </lineage>
</organism>
<dbReference type="Proteomes" id="UP000504693">
    <property type="component" value="Chromosome"/>
</dbReference>
<keyword evidence="2 4" id="KW-0378">Hydrolase</keyword>
<dbReference type="SUPFAM" id="SSF52972">
    <property type="entry name" value="ITPase-like"/>
    <property type="match status" value="1"/>
</dbReference>
<keyword evidence="3 4" id="KW-0546">Nucleotide metabolism</keyword>
<dbReference type="CDD" id="cd00555">
    <property type="entry name" value="Maf"/>
    <property type="match status" value="1"/>
</dbReference>
<dbReference type="GO" id="GO:0047429">
    <property type="term" value="F:nucleoside triphosphate diphosphatase activity"/>
    <property type="evidence" value="ECO:0007669"/>
    <property type="project" value="UniProtKB-EC"/>
</dbReference>
<dbReference type="InterPro" id="IPR029001">
    <property type="entry name" value="ITPase-like_fam"/>
</dbReference>
<proteinExistence type="inferred from homology"/>
<dbReference type="HAMAP" id="MF_00528">
    <property type="entry name" value="Maf"/>
    <property type="match status" value="1"/>
</dbReference>
<name>A0A7D4B9E6_9SPHN</name>
<dbReference type="Gene3D" id="3.90.950.10">
    <property type="match status" value="1"/>
</dbReference>
<comment type="catalytic activity">
    <reaction evidence="4">
        <text>a ribonucleoside 5'-triphosphate + H2O = a ribonucleoside 5'-phosphate + diphosphate + H(+)</text>
        <dbReference type="Rhea" id="RHEA:23996"/>
        <dbReference type="ChEBI" id="CHEBI:15377"/>
        <dbReference type="ChEBI" id="CHEBI:15378"/>
        <dbReference type="ChEBI" id="CHEBI:33019"/>
        <dbReference type="ChEBI" id="CHEBI:58043"/>
        <dbReference type="ChEBI" id="CHEBI:61557"/>
        <dbReference type="EC" id="3.6.1.9"/>
    </reaction>
</comment>
<dbReference type="AlphaFoldDB" id="A0A7D4B9E6"/>
<sequence length="201" mass="21335">MSGIAGTGLILGSNSASRKAMLTAAGLTFEAIGAEIDERALEAEMEDVEPVEIAQALAAAKAADVSARHPEALVLGSDSLVEVDGRRFDKPTSRENAAEHLRAFSGRTMTLHSAAALARGGQILWVGSDFARLHVRELSDEFIAAYLDAEWPQVSYCVGVFRIEGPGVQLFEGIVGDQFTVLGMPLLQVLDALREEGALLA</sequence>
<evidence type="ECO:0000256" key="4">
    <source>
        <dbReference type="HAMAP-Rule" id="MF_00528"/>
    </source>
</evidence>
<reference evidence="5 6" key="1">
    <citation type="submission" date="2020-05" db="EMBL/GenBank/DDBJ databases">
        <title>Erythrobacter mangrovi sp. nov., isolated from rhizosphere soil of mangrove plant (Kandelia candel).</title>
        <authorList>
            <person name="Ye Y.H."/>
        </authorList>
    </citation>
    <scope>NUCLEOTIDE SEQUENCE [LARGE SCALE GENOMIC DNA]</scope>
    <source>
        <strain evidence="5 6">EB310</strain>
    </source>
</reference>
<evidence type="ECO:0000256" key="2">
    <source>
        <dbReference type="ARBA" id="ARBA00022801"/>
    </source>
</evidence>
<dbReference type="GO" id="GO:0009117">
    <property type="term" value="P:nucleotide metabolic process"/>
    <property type="evidence" value="ECO:0007669"/>
    <property type="project" value="UniProtKB-KW"/>
</dbReference>
<feature type="active site" description="Proton acceptor" evidence="4">
    <location>
        <position position="78"/>
    </location>
</feature>
<dbReference type="PANTHER" id="PTHR43213:SF5">
    <property type="entry name" value="BIFUNCTIONAL DTTP_UTP PYROPHOSPHATASE_METHYLTRANSFERASE PROTEIN-RELATED"/>
    <property type="match status" value="1"/>
</dbReference>
<dbReference type="EC" id="3.6.1.9" evidence="4"/>
<evidence type="ECO:0000313" key="6">
    <source>
        <dbReference type="Proteomes" id="UP000504693"/>
    </source>
</evidence>
<comment type="function">
    <text evidence="4">Nucleoside triphosphate pyrophosphatase. May have a dual role in cell division arrest and in preventing the incorporation of modified nucleotides into cellular nucleic acids.</text>
</comment>
<dbReference type="PANTHER" id="PTHR43213">
    <property type="entry name" value="BIFUNCTIONAL DTTP/UTP PYROPHOSPHATASE/METHYLTRANSFERASE PROTEIN-RELATED"/>
    <property type="match status" value="1"/>
</dbReference>
<comment type="catalytic activity">
    <reaction evidence="4">
        <text>a 2'-deoxyribonucleoside 5'-triphosphate + H2O = a 2'-deoxyribonucleoside 5'-phosphate + diphosphate + H(+)</text>
        <dbReference type="Rhea" id="RHEA:44644"/>
        <dbReference type="ChEBI" id="CHEBI:15377"/>
        <dbReference type="ChEBI" id="CHEBI:15378"/>
        <dbReference type="ChEBI" id="CHEBI:33019"/>
        <dbReference type="ChEBI" id="CHEBI:61560"/>
        <dbReference type="ChEBI" id="CHEBI:65317"/>
        <dbReference type="EC" id="3.6.1.9"/>
    </reaction>
</comment>
<comment type="similarity">
    <text evidence="4">Belongs to the Maf family.</text>
</comment>
<gene>
    <name evidence="5" type="primary">maf</name>
    <name evidence="5" type="ORF">HQR01_05680</name>
</gene>
<dbReference type="KEGG" id="emv:HQR01_05680"/>
<keyword evidence="6" id="KW-1185">Reference proteome</keyword>
<comment type="cofactor">
    <cofactor evidence="1 4">
        <name>a divalent metal cation</name>
        <dbReference type="ChEBI" id="CHEBI:60240"/>
    </cofactor>
</comment>
<dbReference type="EMBL" id="CP053921">
    <property type="protein sequence ID" value="QKG70901.1"/>
    <property type="molecule type" value="Genomic_DNA"/>
</dbReference>
<evidence type="ECO:0000256" key="1">
    <source>
        <dbReference type="ARBA" id="ARBA00001968"/>
    </source>
</evidence>
<dbReference type="RefSeq" id="WP_173213344.1">
    <property type="nucleotide sequence ID" value="NZ_CP053921.1"/>
</dbReference>
<evidence type="ECO:0000256" key="3">
    <source>
        <dbReference type="ARBA" id="ARBA00023080"/>
    </source>
</evidence>
<evidence type="ECO:0000313" key="5">
    <source>
        <dbReference type="EMBL" id="QKG70901.1"/>
    </source>
</evidence>
<accession>A0A7D4B9E6</accession>
<dbReference type="Pfam" id="PF02545">
    <property type="entry name" value="Maf"/>
    <property type="match status" value="1"/>
</dbReference>
<comment type="caution">
    <text evidence="4">Lacks conserved residue(s) required for the propagation of feature annotation.</text>
</comment>
<dbReference type="InterPro" id="IPR003697">
    <property type="entry name" value="Maf-like"/>
</dbReference>
<protein>
    <recommendedName>
        <fullName evidence="4">Nucleoside triphosphate pyrophosphatase</fullName>
        <ecNumber evidence="4">3.6.1.9</ecNumber>
    </recommendedName>
    <alternativeName>
        <fullName evidence="4">Nucleotide pyrophosphatase</fullName>
        <shortName evidence="4">Nucleotide PPase</shortName>
    </alternativeName>
</protein>